<dbReference type="AlphaFoldDB" id="A0A397TUI6"/>
<reference evidence="2 3" key="1">
    <citation type="submission" date="2018-06" db="EMBL/GenBank/DDBJ databases">
        <title>Comparative genomics reveals the genomic features of Rhizophagus irregularis, R. cerebriforme, R. diaphanum and Gigaspora rosea, and their symbiotic lifestyle signature.</title>
        <authorList>
            <person name="Morin E."/>
            <person name="San Clemente H."/>
            <person name="Chen E.C.H."/>
            <person name="De La Providencia I."/>
            <person name="Hainaut M."/>
            <person name="Kuo A."/>
            <person name="Kohler A."/>
            <person name="Murat C."/>
            <person name="Tang N."/>
            <person name="Roy S."/>
            <person name="Loubradou J."/>
            <person name="Henrissat B."/>
            <person name="Grigoriev I.V."/>
            <person name="Corradi N."/>
            <person name="Roux C."/>
            <person name="Martin F.M."/>
        </authorList>
    </citation>
    <scope>NUCLEOTIDE SEQUENCE [LARGE SCALE GENOMIC DNA]</scope>
    <source>
        <strain evidence="2 3">DAOM 194757</strain>
    </source>
</reference>
<evidence type="ECO:0000313" key="2">
    <source>
        <dbReference type="EMBL" id="RIB00357.1"/>
    </source>
</evidence>
<name>A0A397TUI6_9GLOM</name>
<evidence type="ECO:0000256" key="1">
    <source>
        <dbReference type="SAM" id="SignalP"/>
    </source>
</evidence>
<proteinExistence type="predicted"/>
<keyword evidence="1" id="KW-0732">Signal</keyword>
<gene>
    <name evidence="2" type="ORF">C2G38_2234593</name>
</gene>
<evidence type="ECO:0000313" key="3">
    <source>
        <dbReference type="Proteomes" id="UP000266673"/>
    </source>
</evidence>
<feature type="chain" id="PRO_5017219557" description="MD-2-related lipid-recognition domain-containing protein" evidence="1">
    <location>
        <begin position="20"/>
        <end position="155"/>
    </location>
</feature>
<comment type="caution">
    <text evidence="2">The sequence shown here is derived from an EMBL/GenBank/DDBJ whole genome shotgun (WGS) entry which is preliminary data.</text>
</comment>
<protein>
    <recommendedName>
        <fullName evidence="4">MD-2-related lipid-recognition domain-containing protein</fullName>
    </recommendedName>
</protein>
<feature type="signal peptide" evidence="1">
    <location>
        <begin position="1"/>
        <end position="19"/>
    </location>
</feature>
<organism evidence="2 3">
    <name type="scientific">Gigaspora rosea</name>
    <dbReference type="NCBI Taxonomy" id="44941"/>
    <lineage>
        <taxon>Eukaryota</taxon>
        <taxon>Fungi</taxon>
        <taxon>Fungi incertae sedis</taxon>
        <taxon>Mucoromycota</taxon>
        <taxon>Glomeromycotina</taxon>
        <taxon>Glomeromycetes</taxon>
        <taxon>Diversisporales</taxon>
        <taxon>Gigasporaceae</taxon>
        <taxon>Gigaspora</taxon>
    </lineage>
</organism>
<dbReference type="EMBL" id="QKWP01004401">
    <property type="protein sequence ID" value="RIB00357.1"/>
    <property type="molecule type" value="Genomic_DNA"/>
</dbReference>
<dbReference type="OrthoDB" id="2306198at2759"/>
<keyword evidence="3" id="KW-1185">Reference proteome</keyword>
<evidence type="ECO:0008006" key="4">
    <source>
        <dbReference type="Google" id="ProtNLM"/>
    </source>
</evidence>
<accession>A0A397TUI6</accession>
<sequence length="155" mass="17160">MKNFIFVSILLALLLTVNAAPFQLNKRVLNFHACLTHGPPYDVLNVRAVPRSPVSGVNVSFTVSGSLTQHVITRHRTLLEIWYQDDVTGDRIPGGTYQEYFTNSANPFTISANVLTPHLPRPRQTTLFVVVGEHSQAHLIPFGCAQSLVDARPGR</sequence>
<dbReference type="Proteomes" id="UP000266673">
    <property type="component" value="Unassembled WGS sequence"/>
</dbReference>